<protein>
    <submittedName>
        <fullName evidence="2">Uncharacterized protein</fullName>
    </submittedName>
</protein>
<dbReference type="Proteomes" id="UP000276133">
    <property type="component" value="Unassembled WGS sequence"/>
</dbReference>
<sequence>MFSMCAADFVQLFVFFLLQLTEKGVKGALVELVATALGVELVLADVKVFGKGGYAEKLLAENTDDARAGIGLVQVNHEQGFGVHNVCLVLDQCDGKWHRVIDAYFHLVL</sequence>
<keyword evidence="3" id="KW-1185">Reference proteome</keyword>
<evidence type="ECO:0000256" key="1">
    <source>
        <dbReference type="SAM" id="SignalP"/>
    </source>
</evidence>
<dbReference type="EMBL" id="REGN01013560">
    <property type="protein sequence ID" value="RMZ93776.1"/>
    <property type="molecule type" value="Genomic_DNA"/>
</dbReference>
<feature type="signal peptide" evidence="1">
    <location>
        <begin position="1"/>
        <end position="27"/>
    </location>
</feature>
<gene>
    <name evidence="2" type="ORF">BpHYR1_044463</name>
</gene>
<keyword evidence="1" id="KW-0732">Signal</keyword>
<name>A0A3M7P3X4_BRAPC</name>
<evidence type="ECO:0000313" key="3">
    <source>
        <dbReference type="Proteomes" id="UP000276133"/>
    </source>
</evidence>
<feature type="chain" id="PRO_5018032305" evidence="1">
    <location>
        <begin position="28"/>
        <end position="109"/>
    </location>
</feature>
<proteinExistence type="predicted"/>
<dbReference type="AlphaFoldDB" id="A0A3M7P3X4"/>
<reference evidence="2 3" key="1">
    <citation type="journal article" date="2018" name="Sci. Rep.">
        <title>Genomic signatures of local adaptation to the degree of environmental predictability in rotifers.</title>
        <authorList>
            <person name="Franch-Gras L."/>
            <person name="Hahn C."/>
            <person name="Garcia-Roger E.M."/>
            <person name="Carmona M.J."/>
            <person name="Serra M."/>
            <person name="Gomez A."/>
        </authorList>
    </citation>
    <scope>NUCLEOTIDE SEQUENCE [LARGE SCALE GENOMIC DNA]</scope>
    <source>
        <strain evidence="2">HYR1</strain>
    </source>
</reference>
<organism evidence="2 3">
    <name type="scientific">Brachionus plicatilis</name>
    <name type="common">Marine rotifer</name>
    <name type="synonym">Brachionus muelleri</name>
    <dbReference type="NCBI Taxonomy" id="10195"/>
    <lineage>
        <taxon>Eukaryota</taxon>
        <taxon>Metazoa</taxon>
        <taxon>Spiralia</taxon>
        <taxon>Gnathifera</taxon>
        <taxon>Rotifera</taxon>
        <taxon>Eurotatoria</taxon>
        <taxon>Monogononta</taxon>
        <taxon>Pseudotrocha</taxon>
        <taxon>Ploima</taxon>
        <taxon>Brachionidae</taxon>
        <taxon>Brachionus</taxon>
    </lineage>
</organism>
<accession>A0A3M7P3X4</accession>
<comment type="caution">
    <text evidence="2">The sequence shown here is derived from an EMBL/GenBank/DDBJ whole genome shotgun (WGS) entry which is preliminary data.</text>
</comment>
<evidence type="ECO:0000313" key="2">
    <source>
        <dbReference type="EMBL" id="RMZ93776.1"/>
    </source>
</evidence>